<dbReference type="Proteomes" id="UP000275846">
    <property type="component" value="Unassembled WGS sequence"/>
</dbReference>
<reference evidence="4" key="1">
    <citation type="submission" date="2016-06" db="UniProtKB">
        <authorList>
            <consortium name="WormBaseParasite"/>
        </authorList>
    </citation>
    <scope>IDENTIFICATION</scope>
</reference>
<evidence type="ECO:0000313" key="3">
    <source>
        <dbReference type="Proteomes" id="UP000275846"/>
    </source>
</evidence>
<dbReference type="WBParaSite" id="SSLN_0002025001-mRNA-1">
    <property type="protein sequence ID" value="SSLN_0002025001-mRNA-1"/>
    <property type="gene ID" value="SSLN_0002025001"/>
</dbReference>
<evidence type="ECO:0000313" key="4">
    <source>
        <dbReference type="WBParaSite" id="SSLN_0002025001-mRNA-1"/>
    </source>
</evidence>
<organism evidence="4">
    <name type="scientific">Schistocephalus solidus</name>
    <name type="common">Tapeworm</name>
    <dbReference type="NCBI Taxonomy" id="70667"/>
    <lineage>
        <taxon>Eukaryota</taxon>
        <taxon>Metazoa</taxon>
        <taxon>Spiralia</taxon>
        <taxon>Lophotrochozoa</taxon>
        <taxon>Platyhelminthes</taxon>
        <taxon>Cestoda</taxon>
        <taxon>Eucestoda</taxon>
        <taxon>Diphyllobothriidea</taxon>
        <taxon>Diphyllobothriidae</taxon>
        <taxon>Schistocephalus</taxon>
    </lineage>
</organism>
<dbReference type="AlphaFoldDB" id="A0A183TSS2"/>
<reference evidence="2 3" key="2">
    <citation type="submission" date="2018-11" db="EMBL/GenBank/DDBJ databases">
        <authorList>
            <consortium name="Pathogen Informatics"/>
        </authorList>
    </citation>
    <scope>NUCLEOTIDE SEQUENCE [LARGE SCALE GENOMIC DNA]</scope>
    <source>
        <strain evidence="2 3">NST_G2</strain>
    </source>
</reference>
<evidence type="ECO:0000313" key="2">
    <source>
        <dbReference type="EMBL" id="VDM05906.1"/>
    </source>
</evidence>
<feature type="region of interest" description="Disordered" evidence="1">
    <location>
        <begin position="67"/>
        <end position="87"/>
    </location>
</feature>
<feature type="compositionally biased region" description="Basic and acidic residues" evidence="1">
    <location>
        <begin position="68"/>
        <end position="78"/>
    </location>
</feature>
<proteinExistence type="predicted"/>
<evidence type="ECO:0000256" key="1">
    <source>
        <dbReference type="SAM" id="MobiDB-lite"/>
    </source>
</evidence>
<protein>
    <submittedName>
        <fullName evidence="4">Secreted protein</fullName>
    </submittedName>
</protein>
<dbReference type="EMBL" id="UYSU01047863">
    <property type="protein sequence ID" value="VDM05906.1"/>
    <property type="molecule type" value="Genomic_DNA"/>
</dbReference>
<keyword evidence="3" id="KW-1185">Reference proteome</keyword>
<name>A0A183TSS2_SCHSO</name>
<gene>
    <name evidence="2" type="ORF">SSLN_LOCUS19520</name>
</gene>
<sequence>MQVNIDFCIVIWRVGAVLEIVPTPCSAHPLFVEPKKDRLDAGQLSKPPSLPEQPTLTMLVIPFLQLREGTKSPPEHPVRGVHPLSPS</sequence>
<accession>A0A183TSS2</accession>